<name>A0A0F9JGB0_9ZZZZ</name>
<evidence type="ECO:0000313" key="1">
    <source>
        <dbReference type="EMBL" id="KKL98037.1"/>
    </source>
</evidence>
<accession>A0A0F9JGB0</accession>
<comment type="caution">
    <text evidence="1">The sequence shown here is derived from an EMBL/GenBank/DDBJ whole genome shotgun (WGS) entry which is preliminary data.</text>
</comment>
<gene>
    <name evidence="1" type="ORF">LCGC14_1828440</name>
</gene>
<sequence length="190" mass="20561">MAYAIAWNEAAPVGASVNASTLDTELQNLKKSLRERLEDMFPDWTDDSTDPKVFQRARATLTVDEEIANSSATFIPWDQVGYDTEGTSTGFWDSGAATRLTIQVTGIYLVIAQIAWEGSGGTSKQIRLKLNDGATAIAFMNGIGKDTLEHVVWMGSLTAADYLEVEVTHNVGVAHDVLATGAYFAITKLP</sequence>
<evidence type="ECO:0008006" key="2">
    <source>
        <dbReference type="Google" id="ProtNLM"/>
    </source>
</evidence>
<protein>
    <recommendedName>
        <fullName evidence="2">C1q domain-containing protein</fullName>
    </recommendedName>
</protein>
<proteinExistence type="predicted"/>
<dbReference type="EMBL" id="LAZR01018017">
    <property type="protein sequence ID" value="KKL98037.1"/>
    <property type="molecule type" value="Genomic_DNA"/>
</dbReference>
<organism evidence="1">
    <name type="scientific">marine sediment metagenome</name>
    <dbReference type="NCBI Taxonomy" id="412755"/>
    <lineage>
        <taxon>unclassified sequences</taxon>
        <taxon>metagenomes</taxon>
        <taxon>ecological metagenomes</taxon>
    </lineage>
</organism>
<dbReference type="AlphaFoldDB" id="A0A0F9JGB0"/>
<reference evidence="1" key="1">
    <citation type="journal article" date="2015" name="Nature">
        <title>Complex archaea that bridge the gap between prokaryotes and eukaryotes.</title>
        <authorList>
            <person name="Spang A."/>
            <person name="Saw J.H."/>
            <person name="Jorgensen S.L."/>
            <person name="Zaremba-Niedzwiedzka K."/>
            <person name="Martijn J."/>
            <person name="Lind A.E."/>
            <person name="van Eijk R."/>
            <person name="Schleper C."/>
            <person name="Guy L."/>
            <person name="Ettema T.J."/>
        </authorList>
    </citation>
    <scope>NUCLEOTIDE SEQUENCE</scope>
</reference>